<accession>A0AAE7V272</accession>
<feature type="region of interest" description="Disordered" evidence="1">
    <location>
        <begin position="1"/>
        <end position="39"/>
    </location>
</feature>
<organism evidence="2 3">
    <name type="scientific">uncultured phage cr30_1</name>
    <dbReference type="NCBI Taxonomy" id="2986411"/>
    <lineage>
        <taxon>Viruses</taxon>
        <taxon>Duplodnaviria</taxon>
        <taxon>Heunggongvirae</taxon>
        <taxon>Uroviricota</taxon>
        <taxon>Caudoviricetes</taxon>
        <taxon>Crassvirales</taxon>
        <taxon>Suoliviridae</taxon>
        <taxon>Boorivirinae</taxon>
        <taxon>Cohcovirus</taxon>
        <taxon>Cohcovirus splanchnicus</taxon>
    </lineage>
</organism>
<sequence>MSKTWKESKAVKQGRSEKGRPKPKMEPYKKGTKNKKEIY</sequence>
<dbReference type="Proteomes" id="UP000827388">
    <property type="component" value="Segment"/>
</dbReference>
<protein>
    <submittedName>
        <fullName evidence="2">Uncharacterized protein</fullName>
    </submittedName>
</protein>
<evidence type="ECO:0000313" key="3">
    <source>
        <dbReference type="Proteomes" id="UP000827388"/>
    </source>
</evidence>
<evidence type="ECO:0000313" key="2">
    <source>
        <dbReference type="EMBL" id="QWM89170.1"/>
    </source>
</evidence>
<evidence type="ECO:0000256" key="1">
    <source>
        <dbReference type="SAM" id="MobiDB-lite"/>
    </source>
</evidence>
<dbReference type="EMBL" id="MZ130475">
    <property type="protein sequence ID" value="QWM89170.1"/>
    <property type="molecule type" value="Genomic_DNA"/>
</dbReference>
<gene>
    <name evidence="2" type="primary">gp_05871</name>
</gene>
<dbReference type="GeneID" id="75692140"/>
<dbReference type="KEGG" id="vg:75692140"/>
<reference evidence="2 3" key="1">
    <citation type="submission" date="2021-04" db="EMBL/GenBank/DDBJ databases">
        <authorList>
            <person name="Shkoporov A.N."/>
            <person name="Stockdale S.R."/>
            <person name="Guerin E."/>
            <person name="Ross R.P."/>
            <person name="Hill C."/>
        </authorList>
    </citation>
    <scope>NUCLEOTIDE SEQUENCE [LARGE SCALE GENOMIC DNA]</scope>
    <source>
        <strain evidence="3">cr30_1</strain>
    </source>
</reference>
<keyword evidence="3" id="KW-1185">Reference proteome</keyword>
<name>A0AAE7V272_9CAUD</name>
<proteinExistence type="predicted"/>
<dbReference type="RefSeq" id="YP_010358742.1">
    <property type="nucleotide sequence ID" value="NC_062765.1"/>
</dbReference>